<dbReference type="GO" id="GO:0008168">
    <property type="term" value="F:methyltransferase activity"/>
    <property type="evidence" value="ECO:0007669"/>
    <property type="project" value="UniProtKB-KW"/>
</dbReference>
<gene>
    <name evidence="6" type="ORF">BJ969_002710</name>
</gene>
<keyword evidence="2 6" id="KW-0808">Transferase</keyword>
<dbReference type="EMBL" id="JACHIV010000001">
    <property type="protein sequence ID" value="MBB5069622.1"/>
    <property type="molecule type" value="Genomic_DNA"/>
</dbReference>
<name>A0A840NKF4_9PSEU</name>
<evidence type="ECO:0000313" key="7">
    <source>
        <dbReference type="Proteomes" id="UP000580474"/>
    </source>
</evidence>
<dbReference type="InterPro" id="IPR029063">
    <property type="entry name" value="SAM-dependent_MTases_sf"/>
</dbReference>
<comment type="caution">
    <text evidence="6">The sequence shown here is derived from an EMBL/GenBank/DDBJ whole genome shotgun (WGS) entry which is preliminary data.</text>
</comment>
<accession>A0A840NKF4</accession>
<evidence type="ECO:0000313" key="6">
    <source>
        <dbReference type="EMBL" id="MBB5069622.1"/>
    </source>
</evidence>
<proteinExistence type="predicted"/>
<dbReference type="GO" id="GO:0032259">
    <property type="term" value="P:methylation"/>
    <property type="evidence" value="ECO:0007669"/>
    <property type="project" value="UniProtKB-KW"/>
</dbReference>
<dbReference type="PANTHER" id="PTHR43464:SF19">
    <property type="entry name" value="UBIQUINONE BIOSYNTHESIS O-METHYLTRANSFERASE, MITOCHONDRIAL"/>
    <property type="match status" value="1"/>
</dbReference>
<feature type="region of interest" description="Disordered" evidence="4">
    <location>
        <begin position="184"/>
        <end position="209"/>
    </location>
</feature>
<keyword evidence="7" id="KW-1185">Reference proteome</keyword>
<dbReference type="Proteomes" id="UP000580474">
    <property type="component" value="Unassembled WGS sequence"/>
</dbReference>
<evidence type="ECO:0000256" key="3">
    <source>
        <dbReference type="ARBA" id="ARBA00022691"/>
    </source>
</evidence>
<reference evidence="6 7" key="1">
    <citation type="submission" date="2020-08" db="EMBL/GenBank/DDBJ databases">
        <title>Sequencing the genomes of 1000 actinobacteria strains.</title>
        <authorList>
            <person name="Klenk H.-P."/>
        </authorList>
    </citation>
    <scope>NUCLEOTIDE SEQUENCE [LARGE SCALE GENOMIC DNA]</scope>
    <source>
        <strain evidence="6 7">DSM 45582</strain>
    </source>
</reference>
<dbReference type="RefSeq" id="WP_184479285.1">
    <property type="nucleotide sequence ID" value="NZ_JACHIV010000001.1"/>
</dbReference>
<evidence type="ECO:0000256" key="1">
    <source>
        <dbReference type="ARBA" id="ARBA00022603"/>
    </source>
</evidence>
<evidence type="ECO:0000256" key="4">
    <source>
        <dbReference type="SAM" id="MobiDB-lite"/>
    </source>
</evidence>
<feature type="domain" description="Methyltransferase" evidence="5">
    <location>
        <begin position="42"/>
        <end position="136"/>
    </location>
</feature>
<evidence type="ECO:0000259" key="5">
    <source>
        <dbReference type="Pfam" id="PF13649"/>
    </source>
</evidence>
<dbReference type="Pfam" id="PF13649">
    <property type="entry name" value="Methyltransf_25"/>
    <property type="match status" value="1"/>
</dbReference>
<dbReference type="PANTHER" id="PTHR43464">
    <property type="entry name" value="METHYLTRANSFERASE"/>
    <property type="match status" value="1"/>
</dbReference>
<dbReference type="Gene3D" id="3.40.50.150">
    <property type="entry name" value="Vaccinia Virus protein VP39"/>
    <property type="match status" value="1"/>
</dbReference>
<keyword evidence="1 6" id="KW-0489">Methyltransferase</keyword>
<sequence length="209" mass="22888">MNDRTAEVQRWNEMYAGDEHRWSGQANTALVSETADLPPGRVLDLGSGEGGDALWFAAHGWQVTAVDLSAVALGRARTRSAEAGLDDRIQWRELDLATDFPDGEYDLVSAQFLHSWGDLPREEVLRKAADAVAPGGTLLVESHCGVPAWETDPHPDVHFPTPQEVLDSLGLPDGEWDVQVCAEHERTQTGPDGTDTTRIDSTVKVRRLP</sequence>
<dbReference type="InterPro" id="IPR041698">
    <property type="entry name" value="Methyltransf_25"/>
</dbReference>
<dbReference type="SUPFAM" id="SSF53335">
    <property type="entry name" value="S-adenosyl-L-methionine-dependent methyltransferases"/>
    <property type="match status" value="1"/>
</dbReference>
<protein>
    <submittedName>
        <fullName evidence="6">SAM-dependent methyltransferase</fullName>
    </submittedName>
</protein>
<keyword evidence="3" id="KW-0949">S-adenosyl-L-methionine</keyword>
<dbReference type="AlphaFoldDB" id="A0A840NKF4"/>
<organism evidence="6 7">
    <name type="scientific">Saccharopolyspora gloriosae</name>
    <dbReference type="NCBI Taxonomy" id="455344"/>
    <lineage>
        <taxon>Bacteria</taxon>
        <taxon>Bacillati</taxon>
        <taxon>Actinomycetota</taxon>
        <taxon>Actinomycetes</taxon>
        <taxon>Pseudonocardiales</taxon>
        <taxon>Pseudonocardiaceae</taxon>
        <taxon>Saccharopolyspora</taxon>
    </lineage>
</organism>
<evidence type="ECO:0000256" key="2">
    <source>
        <dbReference type="ARBA" id="ARBA00022679"/>
    </source>
</evidence>
<dbReference type="CDD" id="cd02440">
    <property type="entry name" value="AdoMet_MTases"/>
    <property type="match status" value="1"/>
</dbReference>